<dbReference type="EMBL" id="LSMT01000036">
    <property type="protein sequence ID" value="PFX31359.1"/>
    <property type="molecule type" value="Genomic_DNA"/>
</dbReference>
<sequence length="81" mass="9417">MPRCTVYSGTGCEPFTDVEQIKRLLVQQLVEPVNWMKTIQNIMKQRTNLENIFEVGPGKQLKAMTSRIDRKMLNNFTNLET</sequence>
<dbReference type="InterPro" id="IPR052760">
    <property type="entry name" value="Mitochondrial_malonyltrans"/>
</dbReference>
<evidence type="ECO:0000313" key="1">
    <source>
        <dbReference type="EMBL" id="PFX31359.1"/>
    </source>
</evidence>
<dbReference type="STRING" id="50429.A0A2B4SQI0"/>
<dbReference type="PANTHER" id="PTHR47170:SF2">
    <property type="entry name" value="MALONYL-COA:ACP TRANSACYLASE (MAT) DOMAIN-CONTAINING PROTEIN"/>
    <property type="match status" value="1"/>
</dbReference>
<dbReference type="AlphaFoldDB" id="A0A2B4SQI0"/>
<dbReference type="SUPFAM" id="SSF52151">
    <property type="entry name" value="FabD/lysophospholipase-like"/>
    <property type="match status" value="1"/>
</dbReference>
<name>A0A2B4SQI0_STYPI</name>
<dbReference type="GO" id="GO:0016740">
    <property type="term" value="F:transferase activity"/>
    <property type="evidence" value="ECO:0007669"/>
    <property type="project" value="InterPro"/>
</dbReference>
<accession>A0A2B4SQI0</accession>
<dbReference type="InterPro" id="IPR001227">
    <property type="entry name" value="Ac_transferase_dom_sf"/>
</dbReference>
<comment type="caution">
    <text evidence="1">The sequence shown here is derived from an EMBL/GenBank/DDBJ whole genome shotgun (WGS) entry which is preliminary data.</text>
</comment>
<proteinExistence type="predicted"/>
<keyword evidence="2" id="KW-1185">Reference proteome</keyword>
<protein>
    <submittedName>
        <fullName evidence="1">Malonyl-CoA-acyl carrier protein transacylase, mitochondrial</fullName>
    </submittedName>
</protein>
<gene>
    <name evidence="1" type="primary">Mcat</name>
    <name evidence="1" type="ORF">AWC38_SpisGene3791</name>
</gene>
<dbReference type="Proteomes" id="UP000225706">
    <property type="component" value="Unassembled WGS sequence"/>
</dbReference>
<dbReference type="Gene3D" id="3.40.366.10">
    <property type="entry name" value="Malonyl-Coenzyme A Acyl Carrier Protein, domain 2"/>
    <property type="match status" value="1"/>
</dbReference>
<evidence type="ECO:0000313" key="2">
    <source>
        <dbReference type="Proteomes" id="UP000225706"/>
    </source>
</evidence>
<dbReference type="PANTHER" id="PTHR47170">
    <property type="entry name" value="MALONYL-COA ACP TRANSACYLASE, ACP-BINDING"/>
    <property type="match status" value="1"/>
</dbReference>
<organism evidence="1 2">
    <name type="scientific">Stylophora pistillata</name>
    <name type="common">Smooth cauliflower coral</name>
    <dbReference type="NCBI Taxonomy" id="50429"/>
    <lineage>
        <taxon>Eukaryota</taxon>
        <taxon>Metazoa</taxon>
        <taxon>Cnidaria</taxon>
        <taxon>Anthozoa</taxon>
        <taxon>Hexacorallia</taxon>
        <taxon>Scleractinia</taxon>
        <taxon>Astrocoeniina</taxon>
        <taxon>Pocilloporidae</taxon>
        <taxon>Stylophora</taxon>
    </lineage>
</organism>
<reference evidence="2" key="1">
    <citation type="journal article" date="2017" name="bioRxiv">
        <title>Comparative analysis of the genomes of Stylophora pistillata and Acropora digitifera provides evidence for extensive differences between species of corals.</title>
        <authorList>
            <person name="Voolstra C.R."/>
            <person name="Li Y."/>
            <person name="Liew Y.J."/>
            <person name="Baumgarten S."/>
            <person name="Zoccola D."/>
            <person name="Flot J.-F."/>
            <person name="Tambutte S."/>
            <person name="Allemand D."/>
            <person name="Aranda M."/>
        </authorList>
    </citation>
    <scope>NUCLEOTIDE SEQUENCE [LARGE SCALE GENOMIC DNA]</scope>
</reference>
<dbReference type="OrthoDB" id="541883at2759"/>
<dbReference type="InterPro" id="IPR016035">
    <property type="entry name" value="Acyl_Trfase/lysoPLipase"/>
</dbReference>